<feature type="compositionally biased region" description="Acidic residues" evidence="12">
    <location>
        <begin position="460"/>
        <end position="469"/>
    </location>
</feature>
<feature type="compositionally biased region" description="Gly residues" evidence="12">
    <location>
        <begin position="616"/>
        <end position="628"/>
    </location>
</feature>
<feature type="region of interest" description="Disordered" evidence="12">
    <location>
        <begin position="530"/>
        <end position="556"/>
    </location>
</feature>
<keyword evidence="6" id="KW-0349">Heme</keyword>
<feature type="chain" id="PRO_5008107289" description="Heme haloperoxidase family profile domain-containing protein" evidence="13">
    <location>
        <begin position="25"/>
        <end position="663"/>
    </location>
</feature>
<dbReference type="PROSITE" id="PS51405">
    <property type="entry name" value="HEME_HALOPEROXIDASE"/>
    <property type="match status" value="1"/>
</dbReference>
<evidence type="ECO:0000256" key="8">
    <source>
        <dbReference type="ARBA" id="ARBA00023002"/>
    </source>
</evidence>
<dbReference type="Pfam" id="PF01328">
    <property type="entry name" value="Peroxidase_2"/>
    <property type="match status" value="1"/>
</dbReference>
<evidence type="ECO:0000256" key="5">
    <source>
        <dbReference type="ARBA" id="ARBA00022559"/>
    </source>
</evidence>
<keyword evidence="5" id="KW-0575">Peroxidase</keyword>
<evidence type="ECO:0000256" key="10">
    <source>
        <dbReference type="ARBA" id="ARBA00023242"/>
    </source>
</evidence>
<feature type="compositionally biased region" description="Basic and acidic residues" evidence="12">
    <location>
        <begin position="632"/>
        <end position="642"/>
    </location>
</feature>
<dbReference type="Proteomes" id="UP000002038">
    <property type="component" value="Unassembled WGS sequence"/>
</dbReference>
<feature type="region of interest" description="Disordered" evidence="12">
    <location>
        <begin position="459"/>
        <end position="503"/>
    </location>
</feature>
<evidence type="ECO:0000313" key="16">
    <source>
        <dbReference type="Proteomes" id="UP000002038"/>
    </source>
</evidence>
<dbReference type="Pfam" id="PF03517">
    <property type="entry name" value="Voldacs"/>
    <property type="match status" value="1"/>
</dbReference>
<feature type="region of interest" description="Disordered" evidence="12">
    <location>
        <begin position="254"/>
        <end position="273"/>
    </location>
</feature>
<evidence type="ECO:0000256" key="12">
    <source>
        <dbReference type="SAM" id="MobiDB-lite"/>
    </source>
</evidence>
<dbReference type="GO" id="GO:0004601">
    <property type="term" value="F:peroxidase activity"/>
    <property type="evidence" value="ECO:0007669"/>
    <property type="project" value="UniProtKB-KW"/>
</dbReference>
<gene>
    <name evidence="15" type="ORF">BDBG_16328</name>
</gene>
<feature type="signal peptide" evidence="13">
    <location>
        <begin position="1"/>
        <end position="24"/>
    </location>
</feature>
<evidence type="ECO:0000256" key="6">
    <source>
        <dbReference type="ARBA" id="ARBA00022617"/>
    </source>
</evidence>
<dbReference type="OrthoDB" id="19714at2759"/>
<organism evidence="15 16">
    <name type="scientific">Blastomyces gilchristii (strain SLH14081)</name>
    <name type="common">Blastomyces dermatitidis</name>
    <dbReference type="NCBI Taxonomy" id="559298"/>
    <lineage>
        <taxon>Eukaryota</taxon>
        <taxon>Fungi</taxon>
        <taxon>Dikarya</taxon>
        <taxon>Ascomycota</taxon>
        <taxon>Pezizomycotina</taxon>
        <taxon>Eurotiomycetes</taxon>
        <taxon>Eurotiomycetidae</taxon>
        <taxon>Onygenales</taxon>
        <taxon>Ajellomycetaceae</taxon>
        <taxon>Blastomyces</taxon>
    </lineage>
</organism>
<dbReference type="InterPro" id="IPR039924">
    <property type="entry name" value="ICln/Lot5/Saf5"/>
</dbReference>
<evidence type="ECO:0000256" key="13">
    <source>
        <dbReference type="SAM" id="SignalP"/>
    </source>
</evidence>
<evidence type="ECO:0000259" key="14">
    <source>
        <dbReference type="PROSITE" id="PS51405"/>
    </source>
</evidence>
<dbReference type="GO" id="GO:0046872">
    <property type="term" value="F:metal ion binding"/>
    <property type="evidence" value="ECO:0007669"/>
    <property type="project" value="UniProtKB-KW"/>
</dbReference>
<dbReference type="InterPro" id="IPR000028">
    <property type="entry name" value="Chloroperoxidase"/>
</dbReference>
<keyword evidence="8" id="KW-0560">Oxidoreductase</keyword>
<dbReference type="PANTHER" id="PTHR33577">
    <property type="entry name" value="STERIGMATOCYSTIN BIOSYNTHESIS PEROXIDASE STCC-RELATED"/>
    <property type="match status" value="1"/>
</dbReference>
<comment type="similarity">
    <text evidence="11">Belongs to the chloroperoxidase family.</text>
</comment>
<dbReference type="PANTHER" id="PTHR33577:SF9">
    <property type="entry name" value="PEROXIDASE STCC"/>
    <property type="match status" value="1"/>
</dbReference>
<dbReference type="SUPFAM" id="SSF47571">
    <property type="entry name" value="Cloroperoxidase"/>
    <property type="match status" value="1"/>
</dbReference>
<feature type="region of interest" description="Disordered" evidence="12">
    <location>
        <begin position="600"/>
        <end position="663"/>
    </location>
</feature>
<reference evidence="16" key="1">
    <citation type="journal article" date="2015" name="PLoS Genet.">
        <title>The dynamic genome and transcriptome of the human fungal pathogen Blastomyces and close relative Emmonsia.</title>
        <authorList>
            <person name="Munoz J.F."/>
            <person name="Gauthier G.M."/>
            <person name="Desjardins C.A."/>
            <person name="Gallo J.E."/>
            <person name="Holder J."/>
            <person name="Sullivan T.D."/>
            <person name="Marty A.J."/>
            <person name="Carmen J.C."/>
            <person name="Chen Z."/>
            <person name="Ding L."/>
            <person name="Gujja S."/>
            <person name="Magrini V."/>
            <person name="Misas E."/>
            <person name="Mitreva M."/>
            <person name="Priest M."/>
            <person name="Saif S."/>
            <person name="Whiston E.A."/>
            <person name="Young S."/>
            <person name="Zeng Q."/>
            <person name="Goldman W.E."/>
            <person name="Mardis E.R."/>
            <person name="Taylor J.W."/>
            <person name="McEwen J.G."/>
            <person name="Clay O.K."/>
            <person name="Klein B.S."/>
            <person name="Cuomo C.A."/>
        </authorList>
    </citation>
    <scope>NUCLEOTIDE SEQUENCE [LARGE SCALE GENOMIC DNA]</scope>
    <source>
        <strain evidence="16">SLH14081</strain>
    </source>
</reference>
<sequence length="663" mass="71507">MGISRVMMAAVTVASVVSFSSVYAAADYARWRPPGPGDVRGPCPALNSLANHGILPHNGKRMTYPTLLEGISEGLNVGFDLTLVAGTGGMIGAKNPLQLYFNLDDLANHDLFAEHDASLSRSDIFFGDNNSFNETIWQSVLDYFRHDETVSFLAAAKARLNRIKTERYLSVFGNPDTGHPQVDWIRIFFEQERLPYDEGWERPSKQTNAVTLAPLVAKLMVAGGQIVPEAYAKVVAEAGADESMLCLVTNKIPPSRRRNRSRTDSDSDIDRATTPKAPFGSFINLTRNRLTFAMEVLHNPPEASSFIPLAEHQSHTPVSFYSGPPILHHLSERCKIVILERELSKSAALSGLRPSVTGAEAVNGTPVGETSVSATAPAAASSDREKEIVIDGIDVWVTSERLLLYSQPSKTGVTIPYPSISLHAIQRLQIPNSNPLATPSTGDENTVQGLYIQLATDSNDNQEDEDMEEGSICLTIVPPPPPPQPQPQPQAQEQQQQQQQQEDNLITTEEEENKPSQAPTQDLFAAVSACSNLHPDPPSQPGSDDEGDTDMQDNPTQQLDSSILYQNGVIIPGNNAGGLPPAMPGSGGWITAENVHEYFDEEGNWKGGDGNEGEQGEGSGGVSLGPGAGTVRPREEGGEDNARVGCEADAGEGGEETKWRRTG</sequence>
<evidence type="ECO:0000256" key="7">
    <source>
        <dbReference type="ARBA" id="ARBA00022723"/>
    </source>
</evidence>
<keyword evidence="9" id="KW-0408">Iron</keyword>
<keyword evidence="16" id="KW-1185">Reference proteome</keyword>
<evidence type="ECO:0000256" key="4">
    <source>
        <dbReference type="ARBA" id="ARBA00022490"/>
    </source>
</evidence>
<evidence type="ECO:0000256" key="11">
    <source>
        <dbReference type="ARBA" id="ARBA00025795"/>
    </source>
</evidence>
<feature type="domain" description="Heme haloperoxidase family profile" evidence="14">
    <location>
        <begin position="27"/>
        <end position="217"/>
    </location>
</feature>
<dbReference type="InterPro" id="IPR036851">
    <property type="entry name" value="Chloroperoxidase-like_sf"/>
</dbReference>
<keyword evidence="10" id="KW-0539">Nucleus</keyword>
<dbReference type="AlphaFoldDB" id="A0A179UBT2"/>
<evidence type="ECO:0000256" key="9">
    <source>
        <dbReference type="ARBA" id="ARBA00023004"/>
    </source>
</evidence>
<name>A0A179UBT2_BLAGS</name>
<evidence type="ECO:0000256" key="1">
    <source>
        <dbReference type="ARBA" id="ARBA00001970"/>
    </source>
</evidence>
<dbReference type="VEuPathDB" id="FungiDB:BDBG_16328"/>
<proteinExistence type="inferred from homology"/>
<dbReference type="RefSeq" id="XP_031576358.1">
    <property type="nucleotide sequence ID" value="XM_031724304.1"/>
</dbReference>
<keyword evidence="13" id="KW-0732">Signal</keyword>
<evidence type="ECO:0000313" key="15">
    <source>
        <dbReference type="EMBL" id="OAT04749.1"/>
    </source>
</evidence>
<dbReference type="GeneID" id="8507028"/>
<comment type="subcellular location">
    <subcellularLocation>
        <location evidence="3">Cytoplasm</location>
    </subcellularLocation>
    <subcellularLocation>
        <location evidence="2">Nucleus</location>
    </subcellularLocation>
</comment>
<accession>A0A179UBT2</accession>
<dbReference type="EMBL" id="GG657449">
    <property type="protein sequence ID" value="OAT04749.1"/>
    <property type="molecule type" value="Genomic_DNA"/>
</dbReference>
<keyword evidence="7" id="KW-0479">Metal-binding</keyword>
<feature type="compositionally biased region" description="Low complexity" evidence="12">
    <location>
        <begin position="489"/>
        <end position="501"/>
    </location>
</feature>
<dbReference type="KEGG" id="bgh:BDBG_16328"/>
<feature type="compositionally biased region" description="Pro residues" evidence="12">
    <location>
        <begin position="477"/>
        <end position="488"/>
    </location>
</feature>
<evidence type="ECO:0000256" key="3">
    <source>
        <dbReference type="ARBA" id="ARBA00004496"/>
    </source>
</evidence>
<dbReference type="Gene3D" id="1.10.489.10">
    <property type="entry name" value="Chloroperoxidase-like"/>
    <property type="match status" value="1"/>
</dbReference>
<dbReference type="GO" id="GO:0005634">
    <property type="term" value="C:nucleus"/>
    <property type="evidence" value="ECO:0007669"/>
    <property type="project" value="UniProtKB-SubCell"/>
</dbReference>
<protein>
    <recommendedName>
        <fullName evidence="14">Heme haloperoxidase family profile domain-containing protein</fullName>
    </recommendedName>
</protein>
<feature type="compositionally biased region" description="Basic and acidic residues" evidence="12">
    <location>
        <begin position="261"/>
        <end position="273"/>
    </location>
</feature>
<evidence type="ECO:0000256" key="2">
    <source>
        <dbReference type="ARBA" id="ARBA00004123"/>
    </source>
</evidence>
<dbReference type="InterPro" id="IPR011993">
    <property type="entry name" value="PH-like_dom_sf"/>
</dbReference>
<keyword evidence="4" id="KW-0963">Cytoplasm</keyword>
<dbReference type="Gene3D" id="2.30.29.30">
    <property type="entry name" value="Pleckstrin-homology domain (PH domain)/Phosphotyrosine-binding domain (PTB)"/>
    <property type="match status" value="1"/>
</dbReference>
<comment type="cofactor">
    <cofactor evidence="1">
        <name>heme b</name>
        <dbReference type="ChEBI" id="CHEBI:60344"/>
    </cofactor>
</comment>
<dbReference type="GO" id="GO:0005737">
    <property type="term" value="C:cytoplasm"/>
    <property type="evidence" value="ECO:0007669"/>
    <property type="project" value="UniProtKB-SubCell"/>
</dbReference>